<dbReference type="EMBL" id="LR031874">
    <property type="protein sequence ID" value="VDD18534.1"/>
    <property type="molecule type" value="Genomic_DNA"/>
</dbReference>
<sequence>MQTASHQRQREGYTPFFFSYFLFFFFLYFSSPGELSGDVLISVTRSILIGFNSLTILLFVLKLSI</sequence>
<accession>A0A3P6D1H4</accession>
<proteinExistence type="predicted"/>
<evidence type="ECO:0000256" key="1">
    <source>
        <dbReference type="SAM" id="Phobius"/>
    </source>
</evidence>
<keyword evidence="1" id="KW-0812">Transmembrane</keyword>
<organism evidence="2">
    <name type="scientific">Brassica oleracea</name>
    <name type="common">Wild cabbage</name>
    <dbReference type="NCBI Taxonomy" id="3712"/>
    <lineage>
        <taxon>Eukaryota</taxon>
        <taxon>Viridiplantae</taxon>
        <taxon>Streptophyta</taxon>
        <taxon>Embryophyta</taxon>
        <taxon>Tracheophyta</taxon>
        <taxon>Spermatophyta</taxon>
        <taxon>Magnoliopsida</taxon>
        <taxon>eudicotyledons</taxon>
        <taxon>Gunneridae</taxon>
        <taxon>Pentapetalae</taxon>
        <taxon>rosids</taxon>
        <taxon>malvids</taxon>
        <taxon>Brassicales</taxon>
        <taxon>Brassicaceae</taxon>
        <taxon>Brassiceae</taxon>
        <taxon>Brassica</taxon>
    </lineage>
</organism>
<name>A0A3P6D1H4_BRAOL</name>
<keyword evidence="1" id="KW-0472">Membrane</keyword>
<reference evidence="2" key="1">
    <citation type="submission" date="2018-11" db="EMBL/GenBank/DDBJ databases">
        <authorList>
            <consortium name="Genoscope - CEA"/>
            <person name="William W."/>
        </authorList>
    </citation>
    <scope>NUCLEOTIDE SEQUENCE</scope>
</reference>
<keyword evidence="1" id="KW-1133">Transmembrane helix</keyword>
<feature type="transmembrane region" description="Helical" evidence="1">
    <location>
        <begin position="43"/>
        <end position="61"/>
    </location>
</feature>
<evidence type="ECO:0000313" key="2">
    <source>
        <dbReference type="EMBL" id="VDD18534.1"/>
    </source>
</evidence>
<feature type="transmembrane region" description="Helical" evidence="1">
    <location>
        <begin position="12"/>
        <end position="31"/>
    </location>
</feature>
<protein>
    <submittedName>
        <fullName evidence="2">Uncharacterized protein</fullName>
    </submittedName>
</protein>
<dbReference type="AlphaFoldDB" id="A0A3P6D1H4"/>
<gene>
    <name evidence="2" type="ORF">BOLC2T06269H</name>
</gene>